<proteinExistence type="inferred from homology"/>
<dbReference type="NCBIfam" id="NF009559">
    <property type="entry name" value="PRK13016.1"/>
    <property type="match status" value="1"/>
</dbReference>
<dbReference type="EMBL" id="BAAAFZ010000008">
    <property type="protein sequence ID" value="GAA0572733.1"/>
    <property type="molecule type" value="Genomic_DNA"/>
</dbReference>
<dbReference type="RefSeq" id="WP_343893984.1">
    <property type="nucleotide sequence ID" value="NZ_BAAAFZ010000008.1"/>
</dbReference>
<dbReference type="PANTHER" id="PTHR43183:SF2">
    <property type="entry name" value="DIHYDROXY-ACID DEHYDRATASE"/>
    <property type="match status" value="1"/>
</dbReference>
<dbReference type="PANTHER" id="PTHR43183">
    <property type="entry name" value="HYPOTHETICAL DIHYDROXYACID DEHYDRATASE (EUROFUNG)-RELATED"/>
    <property type="match status" value="1"/>
</dbReference>
<dbReference type="NCBIfam" id="NF004784">
    <property type="entry name" value="PRK06131.1"/>
    <property type="match status" value="1"/>
</dbReference>
<comment type="caution">
    <text evidence="9">The sequence shown here is derived from an EMBL/GenBank/DDBJ whole genome shotgun (WGS) entry which is preliminary data.</text>
</comment>
<dbReference type="PROSITE" id="PS00886">
    <property type="entry name" value="ILVD_EDD_1"/>
    <property type="match status" value="1"/>
</dbReference>
<keyword evidence="4" id="KW-0411">Iron-sulfur</keyword>
<evidence type="ECO:0000256" key="1">
    <source>
        <dbReference type="ARBA" id="ARBA00006486"/>
    </source>
</evidence>
<name>A0ABN1ESR0_9PROT</name>
<reference evidence="9 10" key="1">
    <citation type="journal article" date="2019" name="Int. J. Syst. Evol. Microbiol.">
        <title>The Global Catalogue of Microorganisms (GCM) 10K type strain sequencing project: providing services to taxonomists for standard genome sequencing and annotation.</title>
        <authorList>
            <consortium name="The Broad Institute Genomics Platform"/>
            <consortium name="The Broad Institute Genome Sequencing Center for Infectious Disease"/>
            <person name="Wu L."/>
            <person name="Ma J."/>
        </authorList>
    </citation>
    <scope>NUCLEOTIDE SEQUENCE [LARGE SCALE GENOMIC DNA]</scope>
    <source>
        <strain evidence="9 10">JCM 9933</strain>
    </source>
</reference>
<evidence type="ECO:0000256" key="3">
    <source>
        <dbReference type="ARBA" id="ARBA00023004"/>
    </source>
</evidence>
<protein>
    <submittedName>
        <fullName evidence="9">L-arabinonate dehydratase</fullName>
    </submittedName>
</protein>
<dbReference type="SUPFAM" id="SSF143975">
    <property type="entry name" value="IlvD/EDD N-terminal domain-like"/>
    <property type="match status" value="1"/>
</dbReference>
<dbReference type="Pfam" id="PF00920">
    <property type="entry name" value="ILVD_EDD_N"/>
    <property type="match status" value="1"/>
</dbReference>
<keyword evidence="5" id="KW-0456">Lyase</keyword>
<dbReference type="InterPro" id="IPR000581">
    <property type="entry name" value="ILV_EDD_N"/>
</dbReference>
<organism evidence="9 10">
    <name type="scientific">Craurococcus roseus</name>
    <dbReference type="NCBI Taxonomy" id="77585"/>
    <lineage>
        <taxon>Bacteria</taxon>
        <taxon>Pseudomonadati</taxon>
        <taxon>Pseudomonadota</taxon>
        <taxon>Alphaproteobacteria</taxon>
        <taxon>Acetobacterales</taxon>
        <taxon>Acetobacteraceae</taxon>
        <taxon>Craurococcus</taxon>
    </lineage>
</organism>
<feature type="domain" description="Dihydroxy-acid/6-phosphogluconate dehydratase C-terminal" evidence="8">
    <location>
        <begin position="387"/>
        <end position="581"/>
    </location>
</feature>
<feature type="region of interest" description="Disordered" evidence="6">
    <location>
        <begin position="1"/>
        <end position="32"/>
    </location>
</feature>
<keyword evidence="10" id="KW-1185">Reference proteome</keyword>
<dbReference type="NCBIfam" id="NF009560">
    <property type="entry name" value="PRK13017.1"/>
    <property type="match status" value="1"/>
</dbReference>
<keyword evidence="3" id="KW-0408">Iron</keyword>
<gene>
    <name evidence="9" type="primary">araD</name>
    <name evidence="9" type="ORF">GCM10009416_09240</name>
</gene>
<accession>A0ABN1ESR0</accession>
<evidence type="ECO:0000256" key="4">
    <source>
        <dbReference type="ARBA" id="ARBA00023014"/>
    </source>
</evidence>
<dbReference type="InterPro" id="IPR056740">
    <property type="entry name" value="ILV_EDD_C"/>
</dbReference>
<dbReference type="SUPFAM" id="SSF52016">
    <property type="entry name" value="LeuD/IlvD-like"/>
    <property type="match status" value="1"/>
</dbReference>
<evidence type="ECO:0000313" key="9">
    <source>
        <dbReference type="EMBL" id="GAA0572733.1"/>
    </source>
</evidence>
<dbReference type="Pfam" id="PF24877">
    <property type="entry name" value="ILV_EDD_C"/>
    <property type="match status" value="1"/>
</dbReference>
<dbReference type="InterPro" id="IPR052352">
    <property type="entry name" value="Sugar_Degrad_Dehydratases"/>
</dbReference>
<feature type="domain" description="Dihydroxy-acid/6-phosphogluconate dehydratase N-terminal" evidence="7">
    <location>
        <begin position="65"/>
        <end position="377"/>
    </location>
</feature>
<evidence type="ECO:0000256" key="2">
    <source>
        <dbReference type="ARBA" id="ARBA00022723"/>
    </source>
</evidence>
<dbReference type="Gene3D" id="3.50.30.80">
    <property type="entry name" value="IlvD/EDD C-terminal domain-like"/>
    <property type="match status" value="1"/>
</dbReference>
<keyword evidence="2" id="KW-0479">Metal-binding</keyword>
<evidence type="ECO:0000313" key="10">
    <source>
        <dbReference type="Proteomes" id="UP001501588"/>
    </source>
</evidence>
<dbReference type="InterPro" id="IPR020558">
    <property type="entry name" value="DiOHA_6PGluconate_deHydtase_CS"/>
</dbReference>
<sequence length="600" mass="65385">MPDEPAATRPAQLEATEAPDSAQPRRKDPSEFRSARWFGPADLRSFGHRSRAMQMGYAPEEWTGKPVIAIVNTWSDLQPCHAHFKTRVDDVKRGILMAGGFPVELPAISVSESFVKPTTMMYRNMLAMETEELLRSHPVDGAVLMGGCDKSTPGLLLGATSMDIPAIYLPAGPMLRGNWQGKVLGSGSDSWKYWDELRAGKITDQDWLGVEGGIARSYGTCMTMGTASTMTAIAEAAGMVLPGGSSIPAADSGHIRLASESGRRIVEMVREDLTPRRIQTRAAFGNAIAVAMAMGCSTNAIIHLIAMARRAGHDVGLDDFERYSRRVPVIGNVRPSGNQYLMEDFFYAGGIKGLMGRIREHLDLSCLTVTGRTLGENIEGAKVFNDDVIRTTANPIYGEGSLAVLKGNLAPDGCVIKPAAMDQRFLKHSGPAVVFDDYPSMKKAVEDESWDVTADHVMVLRNAGPQGGPGMPEWGMLPMPKKLLKEGHRDMLRISDARMSGTSYGACVLHVAPESYVGGPLALLRNGDTVAVDVDARSISMDVPEEELARRRAAWKQPEPRFERGYGWVFTKHIQQANEGCDFDFLRTEFGAPVPEPAIY</sequence>
<dbReference type="Proteomes" id="UP001501588">
    <property type="component" value="Unassembled WGS sequence"/>
</dbReference>
<evidence type="ECO:0000256" key="5">
    <source>
        <dbReference type="ARBA" id="ARBA00023239"/>
    </source>
</evidence>
<evidence type="ECO:0000256" key="6">
    <source>
        <dbReference type="SAM" id="MobiDB-lite"/>
    </source>
</evidence>
<dbReference type="InterPro" id="IPR037237">
    <property type="entry name" value="IlvD/EDD_N"/>
</dbReference>
<evidence type="ECO:0000259" key="8">
    <source>
        <dbReference type="Pfam" id="PF24877"/>
    </source>
</evidence>
<dbReference type="InterPro" id="IPR042096">
    <property type="entry name" value="Dihydro-acid_dehy_C"/>
</dbReference>
<comment type="similarity">
    <text evidence="1">Belongs to the IlvD/Edd family.</text>
</comment>
<feature type="compositionally biased region" description="Basic and acidic residues" evidence="6">
    <location>
        <begin position="23"/>
        <end position="32"/>
    </location>
</feature>
<evidence type="ECO:0000259" key="7">
    <source>
        <dbReference type="Pfam" id="PF00920"/>
    </source>
</evidence>